<dbReference type="InterPro" id="IPR036890">
    <property type="entry name" value="HATPase_C_sf"/>
</dbReference>
<evidence type="ECO:0000256" key="13">
    <source>
        <dbReference type="PROSITE-ProRule" id="PRU00169"/>
    </source>
</evidence>
<dbReference type="Gene3D" id="1.10.287.130">
    <property type="match status" value="1"/>
</dbReference>
<evidence type="ECO:0000256" key="8">
    <source>
        <dbReference type="ARBA" id="ARBA00022777"/>
    </source>
</evidence>
<dbReference type="FunFam" id="1.10.287.130:FF:000004">
    <property type="entry name" value="Ethylene receptor 1"/>
    <property type="match status" value="1"/>
</dbReference>
<reference evidence="19" key="1">
    <citation type="submission" date="2020-02" db="EMBL/GenBank/DDBJ databases">
        <title>Genomic and physiological characterization of two novel Nitrospinaceae genera.</title>
        <authorList>
            <person name="Mueller A.J."/>
            <person name="Jung M.-Y."/>
            <person name="Strachan C.R."/>
            <person name="Herbold C.W."/>
            <person name="Kirkegaard R.H."/>
            <person name="Daims H."/>
        </authorList>
    </citation>
    <scope>NUCLEOTIDE SEQUENCE [LARGE SCALE GENOMIC DNA]</scope>
</reference>
<evidence type="ECO:0000259" key="16">
    <source>
        <dbReference type="PROSITE" id="PS50110"/>
    </source>
</evidence>
<dbReference type="SUPFAM" id="SSF52172">
    <property type="entry name" value="CheY-like"/>
    <property type="match status" value="1"/>
</dbReference>
<evidence type="ECO:0000259" key="17">
    <source>
        <dbReference type="PROSITE" id="PS50839"/>
    </source>
</evidence>
<sequence>MTEPSTKIDNSVLWPVLTVIFFLALSYFVSHILSRQAVLRDRETLNSYVSEVASGLSSIMNQRLQLTQSLAAYVKVNEDMTEEQFQEFAVGAMGQLQGIRSLQLAPNAVVKFVTNKSENAKAIGHDLLGDPLRRPLVEASIEEKRYVIAGPIDLIQGGRAIIGRNPIFLKSPDGSDYFWGFATILLELDTILDIAVSVHSRTNIDIAIRGKDALGDRGETFYGEDEVFENDPVLGQVNLLSGSWEVGVARAGGVPGLLRLQFIVWVVGVIFSLTLGGLVRKIVKEPEVLRDAVILATRDLQAEKSKTEELLIETERSKKEAESANKAKSNFLANMSHEIRTPMNAIMGYSQILLRGKSFDSDTRHALETIGKSGKNLLNLINEILDLSKIESGQMELVHADFDLGELIFDVSSMFELRCQEKQLEFKVEGIDAGVRAHGDDGKLRQVLVNLVGNAVKFTDSGGVTLRVTALENDRRLFEVIDTGQGIEEEDHKRIFEPFLQSDEGVKKGGTGLGLAISRKQLELMGASLELESQPGKGARFYFTLQLSPAQGAVENRAEKIANVLRLAEGHSVTALVVDDVVENRDVLRLILSNISVQVICAENGKEALDLIARDQPDIIFMDIRMPVMGGEEAMREIQKQYGRDRFKVVAITASVLGRLEEKYKKLGFHYYIAKPFNEEKVYSCLKELLQVEYEYEKEADEEKAASVGQSHDFSNLSIPEHCMNRMKKAAELYNVTQLEDVLGELMEDGMIYKDFVQYISNLLKKYDMKAIQNILEQIASTPSN</sequence>
<dbReference type="AlphaFoldDB" id="A0A7T0C2N9"/>
<dbReference type="PANTHER" id="PTHR45339:SF1">
    <property type="entry name" value="HYBRID SIGNAL TRANSDUCTION HISTIDINE KINASE J"/>
    <property type="match status" value="1"/>
</dbReference>
<dbReference type="CDD" id="cd00082">
    <property type="entry name" value="HisKA"/>
    <property type="match status" value="1"/>
</dbReference>
<keyword evidence="4 13" id="KW-0597">Phosphoprotein</keyword>
<dbReference type="Gene3D" id="3.30.565.10">
    <property type="entry name" value="Histidine kinase-like ATPase, C-terminal domain"/>
    <property type="match status" value="1"/>
</dbReference>
<dbReference type="CDD" id="cd17546">
    <property type="entry name" value="REC_hyHK_CKI1_RcsC-like"/>
    <property type="match status" value="1"/>
</dbReference>
<evidence type="ECO:0000256" key="10">
    <source>
        <dbReference type="ARBA" id="ARBA00022989"/>
    </source>
</evidence>
<keyword evidence="7" id="KW-0547">Nucleotide-binding</keyword>
<dbReference type="EC" id="2.7.13.3" evidence="3"/>
<dbReference type="Pfam" id="PF02518">
    <property type="entry name" value="HATPase_c"/>
    <property type="match status" value="1"/>
</dbReference>
<dbReference type="SMART" id="SM00387">
    <property type="entry name" value="HATPase_c"/>
    <property type="match status" value="1"/>
</dbReference>
<evidence type="ECO:0000313" key="19">
    <source>
        <dbReference type="Proteomes" id="UP000594464"/>
    </source>
</evidence>
<dbReference type="FunFam" id="3.30.565.10:FF:000010">
    <property type="entry name" value="Sensor histidine kinase RcsC"/>
    <property type="match status" value="1"/>
</dbReference>
<evidence type="ECO:0000259" key="15">
    <source>
        <dbReference type="PROSITE" id="PS50109"/>
    </source>
</evidence>
<dbReference type="GO" id="GO:0000155">
    <property type="term" value="F:phosphorelay sensor kinase activity"/>
    <property type="evidence" value="ECO:0007669"/>
    <property type="project" value="InterPro"/>
</dbReference>
<dbReference type="InterPro" id="IPR004358">
    <property type="entry name" value="Sig_transdc_His_kin-like_C"/>
</dbReference>
<evidence type="ECO:0000256" key="1">
    <source>
        <dbReference type="ARBA" id="ARBA00000085"/>
    </source>
</evidence>
<evidence type="ECO:0000313" key="18">
    <source>
        <dbReference type="EMBL" id="QPJ65383.1"/>
    </source>
</evidence>
<feature type="modified residue" description="4-aspartylphosphate" evidence="13">
    <location>
        <position position="623"/>
    </location>
</feature>
<dbReference type="SUPFAM" id="SSF55874">
    <property type="entry name" value="ATPase domain of HSP90 chaperone/DNA topoisomerase II/histidine kinase"/>
    <property type="match status" value="1"/>
</dbReference>
<dbReference type="InterPro" id="IPR036097">
    <property type="entry name" value="HisK_dim/P_sf"/>
</dbReference>
<evidence type="ECO:0000256" key="3">
    <source>
        <dbReference type="ARBA" id="ARBA00012438"/>
    </source>
</evidence>
<dbReference type="SMART" id="SM00448">
    <property type="entry name" value="REC"/>
    <property type="match status" value="1"/>
</dbReference>
<evidence type="ECO:0000256" key="11">
    <source>
        <dbReference type="ARBA" id="ARBA00023012"/>
    </source>
</evidence>
<name>A0A7T0C2N9_9BACT</name>
<evidence type="ECO:0000256" key="4">
    <source>
        <dbReference type="ARBA" id="ARBA00022553"/>
    </source>
</evidence>
<dbReference type="Gene3D" id="3.40.50.2300">
    <property type="match status" value="1"/>
</dbReference>
<dbReference type="PANTHER" id="PTHR45339">
    <property type="entry name" value="HYBRID SIGNAL TRANSDUCTION HISTIDINE KINASE J"/>
    <property type="match status" value="1"/>
</dbReference>
<dbReference type="PROSITE" id="PS50839">
    <property type="entry name" value="CHASE"/>
    <property type="match status" value="1"/>
</dbReference>
<dbReference type="SMART" id="SM00388">
    <property type="entry name" value="HisKA"/>
    <property type="match status" value="1"/>
</dbReference>
<gene>
    <name evidence="18" type="ORF">G3M78_08255</name>
</gene>
<evidence type="ECO:0000256" key="12">
    <source>
        <dbReference type="ARBA" id="ARBA00023136"/>
    </source>
</evidence>
<feature type="domain" description="Response regulatory" evidence="16">
    <location>
        <begin position="574"/>
        <end position="690"/>
    </location>
</feature>
<evidence type="ECO:0000256" key="5">
    <source>
        <dbReference type="ARBA" id="ARBA00022679"/>
    </source>
</evidence>
<evidence type="ECO:0000256" key="14">
    <source>
        <dbReference type="SAM" id="Phobius"/>
    </source>
</evidence>
<evidence type="ECO:0000256" key="2">
    <source>
        <dbReference type="ARBA" id="ARBA00004370"/>
    </source>
</evidence>
<evidence type="ECO:0000256" key="9">
    <source>
        <dbReference type="ARBA" id="ARBA00022840"/>
    </source>
</evidence>
<dbReference type="Pfam" id="PF00072">
    <property type="entry name" value="Response_reg"/>
    <property type="match status" value="1"/>
</dbReference>
<keyword evidence="10 14" id="KW-1133">Transmembrane helix</keyword>
<keyword evidence="12 14" id="KW-0472">Membrane</keyword>
<keyword evidence="8" id="KW-0418">Kinase</keyword>
<keyword evidence="11" id="KW-0902">Two-component regulatory system</keyword>
<dbReference type="InterPro" id="IPR003594">
    <property type="entry name" value="HATPase_dom"/>
</dbReference>
<dbReference type="InterPro" id="IPR011006">
    <property type="entry name" value="CheY-like_superfamily"/>
</dbReference>
<dbReference type="InterPro" id="IPR005467">
    <property type="entry name" value="His_kinase_dom"/>
</dbReference>
<proteinExistence type="predicted"/>
<dbReference type="SUPFAM" id="SSF47384">
    <property type="entry name" value="Homodimeric domain of signal transducing histidine kinase"/>
    <property type="match status" value="1"/>
</dbReference>
<feature type="domain" description="CHASE" evidence="17">
    <location>
        <begin position="106"/>
        <end position="197"/>
    </location>
</feature>
<feature type="domain" description="Histidine kinase" evidence="15">
    <location>
        <begin position="334"/>
        <end position="549"/>
    </location>
</feature>
<dbReference type="PRINTS" id="PR00344">
    <property type="entry name" value="BCTRLSENSOR"/>
</dbReference>
<dbReference type="Gene3D" id="3.30.450.350">
    <property type="entry name" value="CHASE domain"/>
    <property type="match status" value="1"/>
</dbReference>
<keyword evidence="9" id="KW-0067">ATP-binding</keyword>
<keyword evidence="5" id="KW-0808">Transferase</keyword>
<dbReference type="InterPro" id="IPR003661">
    <property type="entry name" value="HisK_dim/P_dom"/>
</dbReference>
<dbReference type="Proteomes" id="UP000594464">
    <property type="component" value="Chromosome"/>
</dbReference>
<dbReference type="KEGG" id="nva:G3M78_08255"/>
<dbReference type="Pfam" id="PF00512">
    <property type="entry name" value="HisKA"/>
    <property type="match status" value="1"/>
</dbReference>
<dbReference type="SMART" id="SM01079">
    <property type="entry name" value="CHASE"/>
    <property type="match status" value="1"/>
</dbReference>
<dbReference type="InterPro" id="IPR042240">
    <property type="entry name" value="CHASE_sf"/>
</dbReference>
<dbReference type="CDD" id="cd16922">
    <property type="entry name" value="HATPase_EvgS-ArcB-TorS-like"/>
    <property type="match status" value="1"/>
</dbReference>
<dbReference type="Pfam" id="PF03924">
    <property type="entry name" value="CHASE"/>
    <property type="match status" value="1"/>
</dbReference>
<dbReference type="InterPro" id="IPR006189">
    <property type="entry name" value="CHASE_dom"/>
</dbReference>
<evidence type="ECO:0000256" key="6">
    <source>
        <dbReference type="ARBA" id="ARBA00022692"/>
    </source>
</evidence>
<protein>
    <recommendedName>
        <fullName evidence="3">histidine kinase</fullName>
        <ecNumber evidence="3">2.7.13.3</ecNumber>
    </recommendedName>
</protein>
<accession>A0A7T0C2N9</accession>
<evidence type="ECO:0000256" key="7">
    <source>
        <dbReference type="ARBA" id="ARBA00022741"/>
    </source>
</evidence>
<dbReference type="PROSITE" id="PS50110">
    <property type="entry name" value="RESPONSE_REGULATORY"/>
    <property type="match status" value="1"/>
</dbReference>
<dbReference type="InterPro" id="IPR001789">
    <property type="entry name" value="Sig_transdc_resp-reg_receiver"/>
</dbReference>
<dbReference type="GO" id="GO:0005524">
    <property type="term" value="F:ATP binding"/>
    <property type="evidence" value="ECO:0007669"/>
    <property type="project" value="UniProtKB-KW"/>
</dbReference>
<keyword evidence="6 14" id="KW-0812">Transmembrane</keyword>
<dbReference type="PROSITE" id="PS50109">
    <property type="entry name" value="HIS_KIN"/>
    <property type="match status" value="1"/>
</dbReference>
<dbReference type="EMBL" id="CP048620">
    <property type="protein sequence ID" value="QPJ65383.1"/>
    <property type="molecule type" value="Genomic_DNA"/>
</dbReference>
<dbReference type="GO" id="GO:0016020">
    <property type="term" value="C:membrane"/>
    <property type="evidence" value="ECO:0007669"/>
    <property type="project" value="UniProtKB-SubCell"/>
</dbReference>
<comment type="subcellular location">
    <subcellularLocation>
        <location evidence="2">Membrane</location>
    </subcellularLocation>
</comment>
<feature type="transmembrane region" description="Helical" evidence="14">
    <location>
        <begin position="12"/>
        <end position="33"/>
    </location>
</feature>
<comment type="catalytic activity">
    <reaction evidence="1">
        <text>ATP + protein L-histidine = ADP + protein N-phospho-L-histidine.</text>
        <dbReference type="EC" id="2.7.13.3"/>
    </reaction>
</comment>
<organism evidence="18 19">
    <name type="scientific">Candidatus Nitrohelix vancouverensis</name>
    <dbReference type="NCBI Taxonomy" id="2705534"/>
    <lineage>
        <taxon>Bacteria</taxon>
        <taxon>Pseudomonadati</taxon>
        <taxon>Nitrospinota/Tectimicrobiota group</taxon>
        <taxon>Nitrospinota</taxon>
        <taxon>Nitrospinia</taxon>
        <taxon>Nitrospinales</taxon>
        <taxon>Nitrospinaceae</taxon>
        <taxon>Candidatus Nitrohelix</taxon>
    </lineage>
</organism>